<dbReference type="InterPro" id="IPR000326">
    <property type="entry name" value="PAP2/HPO"/>
</dbReference>
<comment type="subcellular location">
    <subcellularLocation>
        <location evidence="1">Membrane</location>
        <topology evidence="1">Multi-pass membrane protein</topology>
    </subcellularLocation>
</comment>
<evidence type="ECO:0000313" key="9">
    <source>
        <dbReference type="Proteomes" id="UP000182259"/>
    </source>
</evidence>
<name>A0A1L0BAT4_9ASCO</name>
<feature type="domain" description="Phosphatidic acid phosphatase type 2/haloperoxidase" evidence="7">
    <location>
        <begin position="55"/>
        <end position="168"/>
    </location>
</feature>
<dbReference type="GO" id="GO:0042392">
    <property type="term" value="F:sphingosine-1-phosphate phosphatase activity"/>
    <property type="evidence" value="ECO:0007669"/>
    <property type="project" value="TreeGrafter"/>
</dbReference>
<dbReference type="Pfam" id="PF01569">
    <property type="entry name" value="PAP2"/>
    <property type="match status" value="1"/>
</dbReference>
<feature type="transmembrane region" description="Helical" evidence="6">
    <location>
        <begin position="20"/>
        <end position="45"/>
    </location>
</feature>
<dbReference type="Proteomes" id="UP000182259">
    <property type="component" value="Chromosome I"/>
</dbReference>
<dbReference type="PANTHER" id="PTHR14969">
    <property type="entry name" value="SPHINGOSINE-1-PHOSPHATE PHOSPHOHYDROLASE"/>
    <property type="match status" value="1"/>
</dbReference>
<evidence type="ECO:0000256" key="4">
    <source>
        <dbReference type="ARBA" id="ARBA00022989"/>
    </source>
</evidence>
<evidence type="ECO:0000259" key="7">
    <source>
        <dbReference type="SMART" id="SM00014"/>
    </source>
</evidence>
<protein>
    <submittedName>
        <fullName evidence="8">CIC11C00000002496</fullName>
    </submittedName>
</protein>
<dbReference type="PANTHER" id="PTHR14969:SF59">
    <property type="entry name" value="DOLICHYLDIPHOSPHATASE"/>
    <property type="match status" value="1"/>
</dbReference>
<dbReference type="SUPFAM" id="SSF48317">
    <property type="entry name" value="Acid phosphatase/Vanadium-dependent haloperoxidase"/>
    <property type="match status" value="1"/>
</dbReference>
<dbReference type="Gene3D" id="1.20.144.10">
    <property type="entry name" value="Phosphatidic acid phosphatase type 2/haloperoxidase"/>
    <property type="match status" value="1"/>
</dbReference>
<evidence type="ECO:0000256" key="2">
    <source>
        <dbReference type="ARBA" id="ARBA00022692"/>
    </source>
</evidence>
<accession>A0A1L0BAT4</accession>
<dbReference type="GO" id="GO:0016020">
    <property type="term" value="C:membrane"/>
    <property type="evidence" value="ECO:0007669"/>
    <property type="project" value="UniProtKB-SubCell"/>
</dbReference>
<sequence length="219" mass="25301">MSYNPIPFDHTYIVYDPSDVVSTICVQFSLLPVYIMVFYTSWFLITREIEPVIVVGGHLLGEIINKIIKHIVKQPRPDFHKEFGAGSYGLTYGMPSAHSQFMGFFAAYFMLNVWYRVPLQKHYKVAANLILSGCAVTVAFSRVYLLYHNIPQVVVGVMVGSTFGVFFFLVVSIAREIGLVDWVLGWPVVRLYYVKDSYYHCYQTFAQEHRHYRQLRASK</sequence>
<dbReference type="GO" id="GO:0006629">
    <property type="term" value="P:lipid metabolic process"/>
    <property type="evidence" value="ECO:0007669"/>
    <property type="project" value="UniProtKB-ARBA"/>
</dbReference>
<keyword evidence="5 6" id="KW-0472">Membrane</keyword>
<dbReference type="SMART" id="SM00014">
    <property type="entry name" value="acidPPc"/>
    <property type="match status" value="1"/>
</dbReference>
<keyword evidence="2 6" id="KW-0812">Transmembrane</keyword>
<organism evidence="8 9">
    <name type="scientific">Sungouiella intermedia</name>
    <dbReference type="NCBI Taxonomy" id="45354"/>
    <lineage>
        <taxon>Eukaryota</taxon>
        <taxon>Fungi</taxon>
        <taxon>Dikarya</taxon>
        <taxon>Ascomycota</taxon>
        <taxon>Saccharomycotina</taxon>
        <taxon>Pichiomycetes</taxon>
        <taxon>Metschnikowiaceae</taxon>
        <taxon>Sungouiella</taxon>
    </lineage>
</organism>
<evidence type="ECO:0000256" key="3">
    <source>
        <dbReference type="ARBA" id="ARBA00022801"/>
    </source>
</evidence>
<dbReference type="AlphaFoldDB" id="A0A1L0BAT4"/>
<evidence type="ECO:0000256" key="5">
    <source>
        <dbReference type="ARBA" id="ARBA00023136"/>
    </source>
</evidence>
<evidence type="ECO:0000256" key="1">
    <source>
        <dbReference type="ARBA" id="ARBA00004141"/>
    </source>
</evidence>
<evidence type="ECO:0000313" key="8">
    <source>
        <dbReference type="EMBL" id="SGZ48540.1"/>
    </source>
</evidence>
<dbReference type="UniPathway" id="UPA00378"/>
<gene>
    <name evidence="8" type="ORF">SAMEA4029009_CIC11G00000002496</name>
</gene>
<keyword evidence="3" id="KW-0378">Hydrolase</keyword>
<dbReference type="EMBL" id="LT635764">
    <property type="protein sequence ID" value="SGZ48540.1"/>
    <property type="molecule type" value="Genomic_DNA"/>
</dbReference>
<dbReference type="InterPro" id="IPR036938">
    <property type="entry name" value="PAP2/HPO_sf"/>
</dbReference>
<dbReference type="InterPro" id="IPR039667">
    <property type="entry name" value="Dolichyldiphosphatase_PAP2"/>
</dbReference>
<reference evidence="8 9" key="1">
    <citation type="submission" date="2016-10" db="EMBL/GenBank/DDBJ databases">
        <authorList>
            <person name="de Groot N.N."/>
        </authorList>
    </citation>
    <scope>NUCLEOTIDE SEQUENCE [LARGE SCALE GENOMIC DNA]</scope>
    <source>
        <strain evidence="8 9">PYCC 4715</strain>
    </source>
</reference>
<evidence type="ECO:0000256" key="6">
    <source>
        <dbReference type="SAM" id="Phobius"/>
    </source>
</evidence>
<proteinExistence type="predicted"/>
<keyword evidence="4 6" id="KW-1133">Transmembrane helix</keyword>
<dbReference type="CDD" id="cd03382">
    <property type="entry name" value="PAP2_dolichyldiphosphatase"/>
    <property type="match status" value="1"/>
</dbReference>
<feature type="transmembrane region" description="Helical" evidence="6">
    <location>
        <begin position="92"/>
        <end position="114"/>
    </location>
</feature>
<feature type="transmembrane region" description="Helical" evidence="6">
    <location>
        <begin position="153"/>
        <end position="174"/>
    </location>
</feature>
<feature type="transmembrane region" description="Helical" evidence="6">
    <location>
        <begin position="126"/>
        <end position="147"/>
    </location>
</feature>